<sequence length="67" mass="7338">MSDITQIAAVHLKTGFKFSSYVETTMTISSEVQKVIGISVYDHGILSVNGGSVVLIVYQLKLLYMIV</sequence>
<keyword evidence="2" id="KW-1185">Reference proteome</keyword>
<accession>A0A9D4RWR9</accession>
<evidence type="ECO:0000313" key="2">
    <source>
        <dbReference type="Proteomes" id="UP000828390"/>
    </source>
</evidence>
<reference evidence="1" key="2">
    <citation type="submission" date="2020-11" db="EMBL/GenBank/DDBJ databases">
        <authorList>
            <person name="McCartney M.A."/>
            <person name="Auch B."/>
            <person name="Kono T."/>
            <person name="Mallez S."/>
            <person name="Becker A."/>
            <person name="Gohl D.M."/>
            <person name="Silverstein K.A.T."/>
            <person name="Koren S."/>
            <person name="Bechman K.B."/>
            <person name="Herman A."/>
            <person name="Abrahante J.E."/>
            <person name="Garbe J."/>
        </authorList>
    </citation>
    <scope>NUCLEOTIDE SEQUENCE</scope>
    <source>
        <strain evidence="1">Duluth1</strain>
        <tissue evidence="1">Whole animal</tissue>
    </source>
</reference>
<reference evidence="1" key="1">
    <citation type="journal article" date="2019" name="bioRxiv">
        <title>The Genome of the Zebra Mussel, Dreissena polymorpha: A Resource for Invasive Species Research.</title>
        <authorList>
            <person name="McCartney M.A."/>
            <person name="Auch B."/>
            <person name="Kono T."/>
            <person name="Mallez S."/>
            <person name="Zhang Y."/>
            <person name="Obille A."/>
            <person name="Becker A."/>
            <person name="Abrahante J.E."/>
            <person name="Garbe J."/>
            <person name="Badalamenti J.P."/>
            <person name="Herman A."/>
            <person name="Mangelson H."/>
            <person name="Liachko I."/>
            <person name="Sullivan S."/>
            <person name="Sone E.D."/>
            <person name="Koren S."/>
            <person name="Silverstein K.A.T."/>
            <person name="Beckman K.B."/>
            <person name="Gohl D.M."/>
        </authorList>
    </citation>
    <scope>NUCLEOTIDE SEQUENCE</scope>
    <source>
        <strain evidence="1">Duluth1</strain>
        <tissue evidence="1">Whole animal</tissue>
    </source>
</reference>
<dbReference type="EMBL" id="JAIWYP010000001">
    <property type="protein sequence ID" value="KAH3884296.1"/>
    <property type="molecule type" value="Genomic_DNA"/>
</dbReference>
<organism evidence="1 2">
    <name type="scientific">Dreissena polymorpha</name>
    <name type="common">Zebra mussel</name>
    <name type="synonym">Mytilus polymorpha</name>
    <dbReference type="NCBI Taxonomy" id="45954"/>
    <lineage>
        <taxon>Eukaryota</taxon>
        <taxon>Metazoa</taxon>
        <taxon>Spiralia</taxon>
        <taxon>Lophotrochozoa</taxon>
        <taxon>Mollusca</taxon>
        <taxon>Bivalvia</taxon>
        <taxon>Autobranchia</taxon>
        <taxon>Heteroconchia</taxon>
        <taxon>Euheterodonta</taxon>
        <taxon>Imparidentia</taxon>
        <taxon>Neoheterodontei</taxon>
        <taxon>Myida</taxon>
        <taxon>Dreissenoidea</taxon>
        <taxon>Dreissenidae</taxon>
        <taxon>Dreissena</taxon>
    </lineage>
</organism>
<name>A0A9D4RWR9_DREPO</name>
<evidence type="ECO:0000313" key="1">
    <source>
        <dbReference type="EMBL" id="KAH3884296.1"/>
    </source>
</evidence>
<protein>
    <submittedName>
        <fullName evidence="1">Uncharacterized protein</fullName>
    </submittedName>
</protein>
<gene>
    <name evidence="1" type="ORF">DPMN_008275</name>
</gene>
<proteinExistence type="predicted"/>
<comment type="caution">
    <text evidence="1">The sequence shown here is derived from an EMBL/GenBank/DDBJ whole genome shotgun (WGS) entry which is preliminary data.</text>
</comment>
<dbReference type="AlphaFoldDB" id="A0A9D4RWR9"/>
<dbReference type="Proteomes" id="UP000828390">
    <property type="component" value="Unassembled WGS sequence"/>
</dbReference>